<dbReference type="RefSeq" id="WP_201347779.1">
    <property type="nucleotide sequence ID" value="NZ_AP014546.1"/>
</dbReference>
<evidence type="ECO:0000256" key="5">
    <source>
        <dbReference type="ARBA" id="ARBA00023125"/>
    </source>
</evidence>
<evidence type="ECO:0000313" key="11">
    <source>
        <dbReference type="Proteomes" id="UP000595332"/>
    </source>
</evidence>
<dbReference type="InterPro" id="IPR036397">
    <property type="entry name" value="RNaseH_sf"/>
</dbReference>
<dbReference type="Gene3D" id="3.30.420.10">
    <property type="entry name" value="Ribonuclease H-like superfamily/Ribonuclease H"/>
    <property type="match status" value="1"/>
</dbReference>
<dbReference type="Proteomes" id="UP000595332">
    <property type="component" value="Chromosome"/>
</dbReference>
<comment type="similarity">
    <text evidence="1 7">Belongs to the DNA polymerase type-B family.</text>
</comment>
<evidence type="ECO:0000256" key="3">
    <source>
        <dbReference type="ARBA" id="ARBA00022695"/>
    </source>
</evidence>
<dbReference type="Gene3D" id="1.10.132.60">
    <property type="entry name" value="DNA polymerase family B, C-terminal domain"/>
    <property type="match status" value="1"/>
</dbReference>
<dbReference type="FunFam" id="3.90.1600.10:FF:000030">
    <property type="entry name" value="DNA polymerase II"/>
    <property type="match status" value="1"/>
</dbReference>
<keyword evidence="2 7" id="KW-0808">Transferase</keyword>
<dbReference type="EMBL" id="AP014546">
    <property type="protein sequence ID" value="BBB30609.1"/>
    <property type="molecule type" value="Genomic_DNA"/>
</dbReference>
<dbReference type="Gene3D" id="3.90.1600.10">
    <property type="entry name" value="Palm domain of DNA polymerase"/>
    <property type="match status" value="2"/>
</dbReference>
<keyword evidence="3 7" id="KW-0548">Nucleotidyltransferase</keyword>
<dbReference type="InterPro" id="IPR006172">
    <property type="entry name" value="DNA-dir_DNA_pol_B"/>
</dbReference>
<accession>A0A7R6PDQ6</accession>
<organism evidence="10 11">
    <name type="scientific">Neptunomonas japonica JAMM 1380</name>
    <dbReference type="NCBI Taxonomy" id="1441457"/>
    <lineage>
        <taxon>Bacteria</taxon>
        <taxon>Pseudomonadati</taxon>
        <taxon>Pseudomonadota</taxon>
        <taxon>Gammaproteobacteria</taxon>
        <taxon>Oceanospirillales</taxon>
        <taxon>Oceanospirillaceae</taxon>
        <taxon>Neptunomonas</taxon>
    </lineage>
</organism>
<feature type="domain" description="DNA-directed DNA polymerase family B multifunctional" evidence="8">
    <location>
        <begin position="373"/>
        <end position="766"/>
    </location>
</feature>
<dbReference type="Gene3D" id="2.40.50.590">
    <property type="match status" value="1"/>
</dbReference>
<dbReference type="CDD" id="cd05537">
    <property type="entry name" value="POLBc_Pol_II"/>
    <property type="match status" value="1"/>
</dbReference>
<dbReference type="Pfam" id="PF00136">
    <property type="entry name" value="DNA_pol_B"/>
    <property type="match status" value="1"/>
</dbReference>
<evidence type="ECO:0000256" key="1">
    <source>
        <dbReference type="ARBA" id="ARBA00005755"/>
    </source>
</evidence>
<dbReference type="InterPro" id="IPR017964">
    <property type="entry name" value="DNA-dir_DNA_pol_B_CS"/>
</dbReference>
<keyword evidence="4 7" id="KW-0239">DNA-directed DNA polymerase</keyword>
<dbReference type="GO" id="GO:0003677">
    <property type="term" value="F:DNA binding"/>
    <property type="evidence" value="ECO:0007669"/>
    <property type="project" value="UniProtKB-KW"/>
</dbReference>
<dbReference type="InterPro" id="IPR006134">
    <property type="entry name" value="DNA-dir_DNA_pol_B_multi_dom"/>
</dbReference>
<dbReference type="GO" id="GO:0000166">
    <property type="term" value="F:nucleotide binding"/>
    <property type="evidence" value="ECO:0007669"/>
    <property type="project" value="InterPro"/>
</dbReference>
<proteinExistence type="inferred from homology"/>
<dbReference type="NCBIfam" id="NF004421">
    <property type="entry name" value="PRK05762.1-2"/>
    <property type="match status" value="1"/>
</dbReference>
<dbReference type="PRINTS" id="PR00106">
    <property type="entry name" value="DNAPOLB"/>
</dbReference>
<dbReference type="AlphaFoldDB" id="A0A7R6PDQ6"/>
<keyword evidence="7" id="KW-0235">DNA replication</keyword>
<dbReference type="InterPro" id="IPR042087">
    <property type="entry name" value="DNA_pol_B_thumb"/>
</dbReference>
<dbReference type="InterPro" id="IPR043502">
    <property type="entry name" value="DNA/RNA_pol_sf"/>
</dbReference>
<dbReference type="EC" id="2.7.7.7" evidence="7"/>
<evidence type="ECO:0000256" key="2">
    <source>
        <dbReference type="ARBA" id="ARBA00022679"/>
    </source>
</evidence>
<evidence type="ECO:0000256" key="6">
    <source>
        <dbReference type="ARBA" id="ARBA00049244"/>
    </source>
</evidence>
<dbReference type="InterPro" id="IPR006133">
    <property type="entry name" value="DNA-dir_DNA_pol_B_exonuc"/>
</dbReference>
<dbReference type="PANTHER" id="PTHR10322">
    <property type="entry name" value="DNA POLYMERASE CATALYTIC SUBUNIT"/>
    <property type="match status" value="1"/>
</dbReference>
<dbReference type="PROSITE" id="PS00116">
    <property type="entry name" value="DNA_POLYMERASE_B"/>
    <property type="match status" value="1"/>
</dbReference>
<evidence type="ECO:0000313" key="10">
    <source>
        <dbReference type="EMBL" id="BBB30609.1"/>
    </source>
</evidence>
<dbReference type="GO" id="GO:0003887">
    <property type="term" value="F:DNA-directed DNA polymerase activity"/>
    <property type="evidence" value="ECO:0007669"/>
    <property type="project" value="UniProtKB-KW"/>
</dbReference>
<dbReference type="Gene3D" id="3.30.70.2250">
    <property type="match status" value="1"/>
</dbReference>
<dbReference type="GO" id="GO:0008296">
    <property type="term" value="F:3'-5'-DNA exonuclease activity"/>
    <property type="evidence" value="ECO:0007669"/>
    <property type="project" value="TreeGrafter"/>
</dbReference>
<dbReference type="SMART" id="SM00486">
    <property type="entry name" value="POLBc"/>
    <property type="match status" value="1"/>
</dbReference>
<dbReference type="InterPro" id="IPR050240">
    <property type="entry name" value="DNA_pol_type-B"/>
</dbReference>
<evidence type="ECO:0000259" key="9">
    <source>
        <dbReference type="Pfam" id="PF03104"/>
    </source>
</evidence>
<dbReference type="KEGG" id="njp:NEJAP_2665"/>
<dbReference type="InterPro" id="IPR012337">
    <property type="entry name" value="RNaseH-like_sf"/>
</dbReference>
<dbReference type="SUPFAM" id="SSF53098">
    <property type="entry name" value="Ribonuclease H-like"/>
    <property type="match status" value="1"/>
</dbReference>
<evidence type="ECO:0000259" key="8">
    <source>
        <dbReference type="Pfam" id="PF00136"/>
    </source>
</evidence>
<dbReference type="Pfam" id="PF03104">
    <property type="entry name" value="DNA_pol_B_exo1"/>
    <property type="match status" value="1"/>
</dbReference>
<keyword evidence="5 7" id="KW-0238">DNA-binding</keyword>
<sequence>MSSFSGFVLTRHQQDQPSGIELRYWVKTTQGTSLVTIPAQESVFFVHDESIEVINDCLIGLVGWRLEKVKLTDLEQRGVHGLYCLSLKIQREVIERLTLTSIPMMEEDIRPVDRFLMERFIFGGVEVIHNSASTFLPPSSSVPRLKPYDFPVQLKVLSVDLETTMQADCIHSIGLYGADLSLVLMRGKGEDTDTLRFYPDERTLLQAFVRQVARYDPDIFIGWNVVGFDFRVLSERAGKLKVPLRLGRDEQSLRVVQSELGKWYVRLEGRLVIDGIDTLKGATYHFESYSLEYVSQKLFKRGKLIHQANDRGAEIQRLYREDKPALARYNLEDCKLVQDIFDETRLMEYLIERTRLTGLSLDKVGGSAAAFDFQYLPRLHRRGYVAPEYASGARGMDVPGGYVMDSQPGLYQHVLVLDFKSLYPSIIRTFKIDPAGLAEGFKSQVNGDDLIPGFNGAIFSKGSAILPTIIEELWAARDQAKKNNNQSLSQAIKIIMNSFYGVLGSNVCRFFDQRLAGSITLRGHQILQQTRDEIERVFGYRVIYGDTDSVFVLLGEGCSDADVKGKALAEYLNNWWSEQVQQRFNTENYLELEYETHFSRFLMPRMRHSEKGSKKRYAGLQQRPDGESLLVFKGLENVRSDWTPLARDIQQRLYEAVFRDQPYQCFLKQLVVDLREGCLDDQLVYRRRLRQPLDAYVRMKPPHVQAALKAEKYWLQRDLKSPYQPGHHVSYVMTVSGPEPVEQVRSPIDYEHYVEKQLMPVVDAILCFKEESLGALIDTQRDLFS</sequence>
<name>A0A7R6PDQ6_9GAMM</name>
<evidence type="ECO:0000256" key="4">
    <source>
        <dbReference type="ARBA" id="ARBA00022932"/>
    </source>
</evidence>
<feature type="domain" description="DNA-directed DNA polymerase family B exonuclease" evidence="9">
    <location>
        <begin position="190"/>
        <end position="294"/>
    </location>
</feature>
<reference evidence="10 11" key="1">
    <citation type="journal article" date="2008" name="Int. J. Syst. Evol. Microbiol.">
        <title>Neptunomonas japonica sp. nov., an Osedax japonicus symbiont-like bacterium isolated from sediment adjacent to sperm whale carcasses off Kagoshima, Japan.</title>
        <authorList>
            <person name="Miyazaki M."/>
            <person name="Nogi Y."/>
            <person name="Fujiwara Y."/>
            <person name="Kawato M."/>
            <person name="Kubokawa K."/>
            <person name="Horikoshi K."/>
        </authorList>
    </citation>
    <scope>NUCLEOTIDE SEQUENCE [LARGE SCALE GENOMIC DNA]</scope>
    <source>
        <strain evidence="10 11">JAMM 1380</strain>
    </source>
</reference>
<protein>
    <recommendedName>
        <fullName evidence="7">DNA polymerase</fullName>
        <ecNumber evidence="7">2.7.7.7</ecNumber>
    </recommendedName>
</protein>
<dbReference type="GO" id="GO:0045004">
    <property type="term" value="P:DNA replication proofreading"/>
    <property type="evidence" value="ECO:0007669"/>
    <property type="project" value="TreeGrafter"/>
</dbReference>
<dbReference type="PANTHER" id="PTHR10322:SF23">
    <property type="entry name" value="DNA POLYMERASE DELTA CATALYTIC SUBUNIT"/>
    <property type="match status" value="1"/>
</dbReference>
<dbReference type="CDD" id="cd05784">
    <property type="entry name" value="DNA_polB_II_exo"/>
    <property type="match status" value="1"/>
</dbReference>
<gene>
    <name evidence="10" type="primary">polB</name>
    <name evidence="10" type="ORF">NEJAP_2665</name>
</gene>
<comment type="catalytic activity">
    <reaction evidence="6 7">
        <text>DNA(n) + a 2'-deoxyribonucleoside 5'-triphosphate = DNA(n+1) + diphosphate</text>
        <dbReference type="Rhea" id="RHEA:22508"/>
        <dbReference type="Rhea" id="RHEA-COMP:17339"/>
        <dbReference type="Rhea" id="RHEA-COMP:17340"/>
        <dbReference type="ChEBI" id="CHEBI:33019"/>
        <dbReference type="ChEBI" id="CHEBI:61560"/>
        <dbReference type="ChEBI" id="CHEBI:173112"/>
        <dbReference type="EC" id="2.7.7.7"/>
    </reaction>
</comment>
<dbReference type="GO" id="GO:0009432">
    <property type="term" value="P:SOS response"/>
    <property type="evidence" value="ECO:0007669"/>
    <property type="project" value="TreeGrafter"/>
</dbReference>
<dbReference type="SUPFAM" id="SSF56672">
    <property type="entry name" value="DNA/RNA polymerases"/>
    <property type="match status" value="1"/>
</dbReference>
<dbReference type="InterPro" id="IPR023211">
    <property type="entry name" value="DNA_pol_palm_dom_sf"/>
</dbReference>
<evidence type="ECO:0000256" key="7">
    <source>
        <dbReference type="RuleBase" id="RU000442"/>
    </source>
</evidence>
<dbReference type="Pfam" id="PF21474">
    <property type="entry name" value="DNApolII_N"/>
    <property type="match status" value="1"/>
</dbReference>
<keyword evidence="11" id="KW-1185">Reference proteome</keyword>